<name>A0A0J6LKQ7_9PSED</name>
<dbReference type="OrthoDB" id="282744at2"/>
<dbReference type="SMART" id="SM00871">
    <property type="entry name" value="AraC_E_bind"/>
    <property type="match status" value="1"/>
</dbReference>
<dbReference type="STRING" id="1608994.TU86_06410"/>
<reference evidence="2 3" key="1">
    <citation type="submission" date="2015-02" db="EMBL/GenBank/DDBJ databases">
        <title>Pseudomonas helleri sp. nov. and Pseudomonas weihenstephanensis sp. nov., isolated from raw cows milk.</title>
        <authorList>
            <person name="von Neubeck M."/>
            <person name="Huptas C."/>
            <person name="Wenning M."/>
            <person name="Scherer S."/>
        </authorList>
    </citation>
    <scope>NUCLEOTIDE SEQUENCE [LARGE SCALE GENOMIC DNA]</scope>
    <source>
        <strain evidence="2 3">DSM 29166</strain>
    </source>
</reference>
<feature type="domain" description="AraC effector-binding" evidence="1">
    <location>
        <begin position="10"/>
        <end position="160"/>
    </location>
</feature>
<protein>
    <submittedName>
        <fullName evidence="2">Transcriptional regulator</fullName>
    </submittedName>
</protein>
<organism evidence="2 3">
    <name type="scientific">Pseudomonas weihenstephanensis</name>
    <dbReference type="NCBI Taxonomy" id="1608994"/>
    <lineage>
        <taxon>Bacteria</taxon>
        <taxon>Pseudomonadati</taxon>
        <taxon>Pseudomonadota</taxon>
        <taxon>Gammaproteobacteria</taxon>
        <taxon>Pseudomonadales</taxon>
        <taxon>Pseudomonadaceae</taxon>
        <taxon>Pseudomonas</taxon>
    </lineage>
</organism>
<gene>
    <name evidence="2" type="ORF">TU86_06410</name>
</gene>
<dbReference type="Proteomes" id="UP000036325">
    <property type="component" value="Unassembled WGS sequence"/>
</dbReference>
<dbReference type="AlphaFoldDB" id="A0A0J6LKQ7"/>
<accession>A0A0J6LKQ7</accession>
<evidence type="ECO:0000313" key="2">
    <source>
        <dbReference type="EMBL" id="KMN14926.1"/>
    </source>
</evidence>
<dbReference type="Gene3D" id="3.20.80.10">
    <property type="entry name" value="Regulatory factor, effector binding domain"/>
    <property type="match status" value="1"/>
</dbReference>
<comment type="caution">
    <text evidence="2">The sequence shown here is derived from an EMBL/GenBank/DDBJ whole genome shotgun (WGS) entry which is preliminary data.</text>
</comment>
<dbReference type="InterPro" id="IPR053182">
    <property type="entry name" value="YobU-like_regulator"/>
</dbReference>
<dbReference type="RefSeq" id="WP_048363460.1">
    <property type="nucleotide sequence ID" value="NZ_JYLF01000002.1"/>
</dbReference>
<dbReference type="InterPro" id="IPR029441">
    <property type="entry name" value="Cass2"/>
</dbReference>
<proteinExistence type="predicted"/>
<evidence type="ECO:0000313" key="3">
    <source>
        <dbReference type="Proteomes" id="UP000036325"/>
    </source>
</evidence>
<dbReference type="EMBL" id="JYLF01000002">
    <property type="protein sequence ID" value="KMN14926.1"/>
    <property type="molecule type" value="Genomic_DNA"/>
</dbReference>
<sequence length="163" mass="18105">MNEAQTFTLTAPRFAKGQFQLIAGFGGRFNQDTSGNIPELWERFIRDMGGIANQEGEETYGVCCNPDGQGGFEYIAGVAISKLDDLPERFRWVELQPQEYAIFEHRGALASLGQTFQAIWQQWLPASGYSAADAPEFERYSADFNPGTGTGVLEIWLPIKELG</sequence>
<dbReference type="Pfam" id="PF14526">
    <property type="entry name" value="Cass2"/>
    <property type="match status" value="1"/>
</dbReference>
<dbReference type="PANTHER" id="PTHR36444">
    <property type="entry name" value="TRANSCRIPTIONAL REGULATOR PROTEIN YOBU-RELATED"/>
    <property type="match status" value="1"/>
</dbReference>
<dbReference type="PATRIC" id="fig|1608994.3.peg.1882"/>
<dbReference type="InterPro" id="IPR010499">
    <property type="entry name" value="AraC_E-bd"/>
</dbReference>
<evidence type="ECO:0000259" key="1">
    <source>
        <dbReference type="SMART" id="SM00871"/>
    </source>
</evidence>
<dbReference type="SUPFAM" id="SSF55136">
    <property type="entry name" value="Probable bacterial effector-binding domain"/>
    <property type="match status" value="1"/>
</dbReference>
<dbReference type="PANTHER" id="PTHR36444:SF3">
    <property type="entry name" value="TRANSCRIPTIONAL ACTIVATOR, PUTATIVE-RELATED"/>
    <property type="match status" value="1"/>
</dbReference>
<dbReference type="InterPro" id="IPR011256">
    <property type="entry name" value="Reg_factor_effector_dom_sf"/>
</dbReference>